<feature type="signal peptide" evidence="1">
    <location>
        <begin position="1"/>
        <end position="29"/>
    </location>
</feature>
<comment type="caution">
    <text evidence="2">The sequence shown here is derived from an EMBL/GenBank/DDBJ whole genome shotgun (WGS) entry which is preliminary data.</text>
</comment>
<gene>
    <name evidence="2" type="ORF">NX782_14225</name>
</gene>
<accession>A0ABT2A856</accession>
<proteinExistence type="predicted"/>
<protein>
    <submittedName>
        <fullName evidence="2">DUF4402 domain-containing protein</fullName>
    </submittedName>
</protein>
<evidence type="ECO:0000313" key="3">
    <source>
        <dbReference type="Proteomes" id="UP001205560"/>
    </source>
</evidence>
<keyword evidence="1" id="KW-0732">Signal</keyword>
<name>A0ABT2A856_9BURK</name>
<evidence type="ECO:0000313" key="2">
    <source>
        <dbReference type="EMBL" id="MCS0590349.1"/>
    </source>
</evidence>
<organism evidence="2 3">
    <name type="scientific">Massilia norwichensis</name>
    <dbReference type="NCBI Taxonomy" id="1442366"/>
    <lineage>
        <taxon>Bacteria</taxon>
        <taxon>Pseudomonadati</taxon>
        <taxon>Pseudomonadota</taxon>
        <taxon>Betaproteobacteria</taxon>
        <taxon>Burkholderiales</taxon>
        <taxon>Oxalobacteraceae</taxon>
        <taxon>Telluria group</taxon>
        <taxon>Massilia</taxon>
    </lineage>
</organism>
<dbReference type="EMBL" id="JANUGX010000016">
    <property type="protein sequence ID" value="MCS0590349.1"/>
    <property type="molecule type" value="Genomic_DNA"/>
</dbReference>
<evidence type="ECO:0000256" key="1">
    <source>
        <dbReference type="SAM" id="SignalP"/>
    </source>
</evidence>
<reference evidence="2 3" key="1">
    <citation type="submission" date="2022-08" db="EMBL/GenBank/DDBJ databases">
        <title>Reclassification of Massilia species as members of the genera Telluria, Duganella, Pseudoduganella, Mokoshia gen. nov. and Zemynaea gen. nov. using orthogonal and non-orthogonal genome-based approaches.</title>
        <authorList>
            <person name="Bowman J.P."/>
        </authorList>
    </citation>
    <scope>NUCLEOTIDE SEQUENCE [LARGE SCALE GENOMIC DNA]</scope>
    <source>
        <strain evidence="2 3">LMG 28164</strain>
    </source>
</reference>
<feature type="chain" id="PRO_5046270572" evidence="1">
    <location>
        <begin position="30"/>
        <end position="163"/>
    </location>
</feature>
<keyword evidence="3" id="KW-1185">Reference proteome</keyword>
<dbReference type="Proteomes" id="UP001205560">
    <property type="component" value="Unassembled WGS sequence"/>
</dbReference>
<dbReference type="Pfam" id="PF14352">
    <property type="entry name" value="DUF4402"/>
    <property type="match status" value="1"/>
</dbReference>
<dbReference type="RefSeq" id="WP_258846130.1">
    <property type="nucleotide sequence ID" value="NZ_JANUGX010000016.1"/>
</dbReference>
<dbReference type="InterPro" id="IPR025514">
    <property type="entry name" value="DUF4402"/>
</dbReference>
<sequence>MFAHRAFALRTGGLAMAACLLPAAPGASAQQVVLTASRSLDFGRFIARSGGTITVSPSGARSSTGAVILLNSSSAGPAVFNVGTSNGGVSNKAVAITLPANSSIRMTSATGSMPLSAFVTSPATILMVPASGVTLSVGATMTVAAGQPRGNYTGSIPLIVNFQ</sequence>